<dbReference type="InterPro" id="IPR037113">
    <property type="entry name" value="Hat1_N_sf"/>
</dbReference>
<dbReference type="GO" id="GO:0004402">
    <property type="term" value="F:histone acetyltransferase activity"/>
    <property type="evidence" value="ECO:0007669"/>
    <property type="project" value="InterPro"/>
</dbReference>
<keyword evidence="3 9" id="KW-0808">Transferase</keyword>
<comment type="catalytic activity">
    <reaction evidence="5">
        <text>L-lysyl-[protein] + acetyl-CoA = N(6)-acetyl-L-lysyl-[protein] + CoA + H(+)</text>
        <dbReference type="Rhea" id="RHEA:45948"/>
        <dbReference type="Rhea" id="RHEA-COMP:9752"/>
        <dbReference type="Rhea" id="RHEA-COMP:10731"/>
        <dbReference type="ChEBI" id="CHEBI:15378"/>
        <dbReference type="ChEBI" id="CHEBI:29969"/>
        <dbReference type="ChEBI" id="CHEBI:57287"/>
        <dbReference type="ChEBI" id="CHEBI:57288"/>
        <dbReference type="ChEBI" id="CHEBI:61930"/>
        <dbReference type="EC" id="2.3.1.48"/>
    </reaction>
</comment>
<evidence type="ECO:0000313" key="9">
    <source>
        <dbReference type="EMBL" id="GBF96691.1"/>
    </source>
</evidence>
<dbReference type="InterPro" id="IPR016181">
    <property type="entry name" value="Acyl_CoA_acyltransferase"/>
</dbReference>
<evidence type="ECO:0000313" key="10">
    <source>
        <dbReference type="Proteomes" id="UP000247498"/>
    </source>
</evidence>
<dbReference type="GO" id="GO:0031509">
    <property type="term" value="P:subtelomeric heterochromatin formation"/>
    <property type="evidence" value="ECO:0007669"/>
    <property type="project" value="InterPro"/>
</dbReference>
<evidence type="ECO:0000259" key="7">
    <source>
        <dbReference type="Pfam" id="PF00583"/>
    </source>
</evidence>
<feature type="region of interest" description="Disordered" evidence="6">
    <location>
        <begin position="481"/>
        <end position="506"/>
    </location>
</feature>
<protein>
    <recommendedName>
        <fullName evidence="2">histone acetyltransferase</fullName>
        <ecNumber evidence="2">2.3.1.48</ecNumber>
    </recommendedName>
</protein>
<dbReference type="EC" id="2.3.1.48" evidence="2"/>
<dbReference type="InParanoid" id="A0A2V0PA20"/>
<evidence type="ECO:0000256" key="4">
    <source>
        <dbReference type="ARBA" id="ARBA00023315"/>
    </source>
</evidence>
<evidence type="ECO:0000256" key="6">
    <source>
        <dbReference type="SAM" id="MobiDB-lite"/>
    </source>
</evidence>
<dbReference type="Pfam" id="PF10394">
    <property type="entry name" value="Hat1_N"/>
    <property type="match status" value="1"/>
</dbReference>
<dbReference type="EMBL" id="BDRX01000084">
    <property type="protein sequence ID" value="GBF96691.1"/>
    <property type="molecule type" value="Genomic_DNA"/>
</dbReference>
<feature type="compositionally biased region" description="Basic and acidic residues" evidence="6">
    <location>
        <begin position="394"/>
        <end position="403"/>
    </location>
</feature>
<name>A0A2V0PA20_9CHLO</name>
<evidence type="ECO:0000256" key="5">
    <source>
        <dbReference type="ARBA" id="ARBA00048017"/>
    </source>
</evidence>
<dbReference type="AlphaFoldDB" id="A0A2V0PA20"/>
<organism evidence="9 10">
    <name type="scientific">Raphidocelis subcapitata</name>
    <dbReference type="NCBI Taxonomy" id="307507"/>
    <lineage>
        <taxon>Eukaryota</taxon>
        <taxon>Viridiplantae</taxon>
        <taxon>Chlorophyta</taxon>
        <taxon>core chlorophytes</taxon>
        <taxon>Chlorophyceae</taxon>
        <taxon>CS clade</taxon>
        <taxon>Sphaeropleales</taxon>
        <taxon>Selenastraceae</taxon>
        <taxon>Raphidocelis</taxon>
    </lineage>
</organism>
<accession>A0A2V0PA20</accession>
<proteinExistence type="inferred from homology"/>
<dbReference type="OrthoDB" id="10253098at2759"/>
<dbReference type="GO" id="GO:0000781">
    <property type="term" value="C:chromosome, telomeric region"/>
    <property type="evidence" value="ECO:0007669"/>
    <property type="project" value="GOC"/>
</dbReference>
<evidence type="ECO:0000259" key="8">
    <source>
        <dbReference type="Pfam" id="PF10394"/>
    </source>
</evidence>
<dbReference type="Gene3D" id="3.40.630.30">
    <property type="match status" value="1"/>
</dbReference>
<feature type="compositionally biased region" description="Gly residues" evidence="6">
    <location>
        <begin position="373"/>
        <end position="391"/>
    </location>
</feature>
<keyword evidence="4" id="KW-0012">Acyltransferase</keyword>
<dbReference type="SUPFAM" id="SSF55729">
    <property type="entry name" value="Acyl-CoA N-acyltransferases (Nat)"/>
    <property type="match status" value="1"/>
</dbReference>
<gene>
    <name evidence="9" type="ORF">Rsub_09324</name>
</gene>
<reference evidence="9 10" key="1">
    <citation type="journal article" date="2018" name="Sci. Rep.">
        <title>Raphidocelis subcapitata (=Pseudokirchneriella subcapitata) provides an insight into genome evolution and environmental adaptations in the Sphaeropleales.</title>
        <authorList>
            <person name="Suzuki S."/>
            <person name="Yamaguchi H."/>
            <person name="Nakajima N."/>
            <person name="Kawachi M."/>
        </authorList>
    </citation>
    <scope>NUCLEOTIDE SEQUENCE [LARGE SCALE GENOMIC DNA]</scope>
    <source>
        <strain evidence="9 10">NIES-35</strain>
    </source>
</reference>
<sequence length="506" mass="53198">MTENEPPPAKKVRLAPVEVLKCSAADAFTWHLVDASKLDRELKSGGAMFKCEYYNQPFGEAEEISGYKGLKVDVVDVQFEDRRPKATDVHKALAEWFPSGYSRTRAEFEAAVKAASEAAPDWAGLGAQLSADRLEVGGSPKLLMQHVKLAEAPQWFKDVHARVEPLLVFNVDGASFIDAEDARWEVVAAVLDDGSKQLLAGFMTVYNFYAWPTSARPRVAQVLVLPPYQGAGIGKALLGAAYRLARDRGASDLVFEDPSPELQRAREKLEVEMLLEQDWAASAIAAAIAAAAAAAGDGDEEPLSAAAAARAPPGPLALPAELAARVTAELKIHPHHLKSCWEAAVFCHPAMRAADAALPALEALVARRLGDGSAPGGGDGGGGGGGGGAPGGKRIVEVPREDGQDSDFFMWRPRGAKRTADAAPDGAGAGGSGGGEGGEGGGVVSVGRQGISEVSADEYEGRLEGLLSERLGQLEELRRRLAGEAAASEGEEEEGEEDEMGEEGDE</sequence>
<feature type="compositionally biased region" description="Gly residues" evidence="6">
    <location>
        <begin position="427"/>
        <end position="444"/>
    </location>
</feature>
<evidence type="ECO:0000256" key="2">
    <source>
        <dbReference type="ARBA" id="ARBA00013184"/>
    </source>
</evidence>
<comment type="caution">
    <text evidence="9">The sequence shown here is derived from an EMBL/GenBank/DDBJ whole genome shotgun (WGS) entry which is preliminary data.</text>
</comment>
<dbReference type="InterPro" id="IPR019467">
    <property type="entry name" value="Hat1_N"/>
</dbReference>
<comment type="similarity">
    <text evidence="1">Belongs to the HAT1 family.</text>
</comment>
<feature type="compositionally biased region" description="Acidic residues" evidence="6">
    <location>
        <begin position="489"/>
        <end position="506"/>
    </location>
</feature>
<dbReference type="InterPro" id="IPR000182">
    <property type="entry name" value="GNAT_dom"/>
</dbReference>
<evidence type="ECO:0000256" key="1">
    <source>
        <dbReference type="ARBA" id="ARBA00010543"/>
    </source>
</evidence>
<keyword evidence="10" id="KW-1185">Reference proteome</keyword>
<feature type="domain" description="N-acetyltransferase" evidence="7">
    <location>
        <begin position="188"/>
        <end position="252"/>
    </location>
</feature>
<dbReference type="InterPro" id="IPR017380">
    <property type="entry name" value="Hist_AcTrfase_B-typ_cat-su"/>
</dbReference>
<dbReference type="Proteomes" id="UP000247498">
    <property type="component" value="Unassembled WGS sequence"/>
</dbReference>
<evidence type="ECO:0000256" key="3">
    <source>
        <dbReference type="ARBA" id="ARBA00022679"/>
    </source>
</evidence>
<dbReference type="GO" id="GO:0005634">
    <property type="term" value="C:nucleus"/>
    <property type="evidence" value="ECO:0007669"/>
    <property type="project" value="InterPro"/>
</dbReference>
<dbReference type="Gene3D" id="3.90.360.10">
    <property type="entry name" value="Histone acetyl transferase 1 (HAT1), N-terminal domain"/>
    <property type="match status" value="1"/>
</dbReference>
<dbReference type="Pfam" id="PF00583">
    <property type="entry name" value="Acetyltransf_1"/>
    <property type="match status" value="1"/>
</dbReference>
<feature type="region of interest" description="Disordered" evidence="6">
    <location>
        <begin position="372"/>
        <end position="449"/>
    </location>
</feature>
<dbReference type="STRING" id="307507.A0A2V0PA20"/>
<dbReference type="PANTHER" id="PTHR12046">
    <property type="entry name" value="HISTONE ACETYLTRANSFERASE TYPE B CATALYTIC SUBUNIT"/>
    <property type="match status" value="1"/>
</dbReference>
<dbReference type="CDD" id="cd04301">
    <property type="entry name" value="NAT_SF"/>
    <property type="match status" value="1"/>
</dbReference>
<feature type="domain" description="Histone acetyl transferase HAT1 N-terminal" evidence="8">
    <location>
        <begin position="21"/>
        <end position="172"/>
    </location>
</feature>